<evidence type="ECO:0000256" key="1">
    <source>
        <dbReference type="ARBA" id="ARBA00010884"/>
    </source>
</evidence>
<evidence type="ECO:0000256" key="3">
    <source>
        <dbReference type="ARBA" id="ARBA00022801"/>
    </source>
</evidence>
<proteinExistence type="inferred from homology"/>
<keyword evidence="2" id="KW-0719">Serine esterase</keyword>
<evidence type="ECO:0000313" key="5">
    <source>
        <dbReference type="EMBL" id="MDN5217322.1"/>
    </source>
</evidence>
<dbReference type="InterPro" id="IPR050960">
    <property type="entry name" value="AB_hydrolase_4_sf"/>
</dbReference>
<name>A0ABT8LK74_9BACT</name>
<dbReference type="PANTHER" id="PTHR10794:SF94">
    <property type="entry name" value="ESTERASE YHET-RELATED"/>
    <property type="match status" value="1"/>
</dbReference>
<organism evidence="5 6">
    <name type="scientific">Agaribacillus aureus</name>
    <dbReference type="NCBI Taxonomy" id="3051825"/>
    <lineage>
        <taxon>Bacteria</taxon>
        <taxon>Pseudomonadati</taxon>
        <taxon>Bacteroidota</taxon>
        <taxon>Cytophagia</taxon>
        <taxon>Cytophagales</taxon>
        <taxon>Splendidivirgaceae</taxon>
        <taxon>Agaribacillus</taxon>
    </lineage>
</organism>
<keyword evidence="3 5" id="KW-0378">Hydrolase</keyword>
<evidence type="ECO:0000313" key="6">
    <source>
        <dbReference type="Proteomes" id="UP001172083"/>
    </source>
</evidence>
<dbReference type="GO" id="GO:0016787">
    <property type="term" value="F:hydrolase activity"/>
    <property type="evidence" value="ECO:0007669"/>
    <property type="project" value="UniProtKB-KW"/>
</dbReference>
<dbReference type="InterPro" id="IPR012020">
    <property type="entry name" value="ABHD4"/>
</dbReference>
<feature type="domain" description="AB hydrolase-1" evidence="4">
    <location>
        <begin position="62"/>
        <end position="299"/>
    </location>
</feature>
<protein>
    <submittedName>
        <fullName evidence="5">Alpha/beta fold hydrolase</fullName>
    </submittedName>
</protein>
<evidence type="ECO:0000256" key="2">
    <source>
        <dbReference type="ARBA" id="ARBA00022487"/>
    </source>
</evidence>
<comment type="similarity">
    <text evidence="1">Belongs to the AB hydrolase superfamily. AB hydrolase 4 family.</text>
</comment>
<dbReference type="Proteomes" id="UP001172083">
    <property type="component" value="Unassembled WGS sequence"/>
</dbReference>
<dbReference type="Pfam" id="PF00561">
    <property type="entry name" value="Abhydrolase_1"/>
    <property type="match status" value="1"/>
</dbReference>
<dbReference type="PROSITE" id="PS01133">
    <property type="entry name" value="UPF0017"/>
    <property type="match status" value="1"/>
</dbReference>
<gene>
    <name evidence="5" type="ORF">QQ020_34935</name>
</gene>
<sequence length="323" mass="36774">MPVVDPTSYHQPPRLLINGHFETIYPALLRTVNGVNYQRERIFTADDDFLDLDWSKVNGKQLVIISHGLEGDTGRAYMKGMVRAFNNQGFDALAWNYRGCSGEINKQRRFYHSGATDDLDVVINHVINQYTYDKLYLIGFSLGGNLTLKYLGEKNLTLSQKIEKSVVFSVPLNLHTSCLKISEPANFLYARRFLKSLVGKIKSKARVRSDLSTTGIGKIRTLMEFDDRYTAPMHGFGDAKDYYSKCSAINFVDAIRIPTLIVNAKNDPFLPAECYPAEKLKSHPHVYFEMPDKGGHVGFAVFGEPYYWSERRAVEFIMEKNIN</sequence>
<dbReference type="InterPro" id="IPR029058">
    <property type="entry name" value="AB_hydrolase_fold"/>
</dbReference>
<evidence type="ECO:0000259" key="4">
    <source>
        <dbReference type="Pfam" id="PF00561"/>
    </source>
</evidence>
<keyword evidence="6" id="KW-1185">Reference proteome</keyword>
<dbReference type="SUPFAM" id="SSF53474">
    <property type="entry name" value="alpha/beta-Hydrolases"/>
    <property type="match status" value="1"/>
</dbReference>
<accession>A0ABT8LK74</accession>
<dbReference type="PIRSF" id="PIRSF005211">
    <property type="entry name" value="Ab_hydro_YheT"/>
    <property type="match status" value="1"/>
</dbReference>
<dbReference type="Gene3D" id="3.40.50.1820">
    <property type="entry name" value="alpha/beta hydrolase"/>
    <property type="match status" value="1"/>
</dbReference>
<comment type="caution">
    <text evidence="5">The sequence shown here is derived from an EMBL/GenBank/DDBJ whole genome shotgun (WGS) entry which is preliminary data.</text>
</comment>
<dbReference type="PANTHER" id="PTHR10794">
    <property type="entry name" value="ABHYDROLASE DOMAIN-CONTAINING PROTEIN"/>
    <property type="match status" value="1"/>
</dbReference>
<dbReference type="InterPro" id="IPR000073">
    <property type="entry name" value="AB_hydrolase_1"/>
</dbReference>
<dbReference type="InterPro" id="IPR000952">
    <property type="entry name" value="AB_hydrolase_4_CS"/>
</dbReference>
<reference evidence="5" key="1">
    <citation type="submission" date="2023-06" db="EMBL/GenBank/DDBJ databases">
        <title>Genomic of Agaribacillus aureum.</title>
        <authorList>
            <person name="Wang G."/>
        </authorList>
    </citation>
    <scope>NUCLEOTIDE SEQUENCE</scope>
    <source>
        <strain evidence="5">BMA12</strain>
    </source>
</reference>
<dbReference type="RefSeq" id="WP_346762659.1">
    <property type="nucleotide sequence ID" value="NZ_JAUJEB010000015.1"/>
</dbReference>
<dbReference type="EMBL" id="JAUJEB010000015">
    <property type="protein sequence ID" value="MDN5217322.1"/>
    <property type="molecule type" value="Genomic_DNA"/>
</dbReference>